<dbReference type="InterPro" id="IPR037185">
    <property type="entry name" value="EmrE-like"/>
</dbReference>
<comment type="caution">
    <text evidence="3">The sequence shown here is derived from an EMBL/GenBank/DDBJ whole genome shotgun (WGS) entry which is preliminary data.</text>
</comment>
<dbReference type="VEuPathDB" id="FungiDB:jhhlp_003615"/>
<organism evidence="3 4">
    <name type="scientific">Lomentospora prolificans</name>
    <dbReference type="NCBI Taxonomy" id="41688"/>
    <lineage>
        <taxon>Eukaryota</taxon>
        <taxon>Fungi</taxon>
        <taxon>Dikarya</taxon>
        <taxon>Ascomycota</taxon>
        <taxon>Pezizomycotina</taxon>
        <taxon>Sordariomycetes</taxon>
        <taxon>Hypocreomycetidae</taxon>
        <taxon>Microascales</taxon>
        <taxon>Microascaceae</taxon>
        <taxon>Lomentospora</taxon>
    </lineage>
</organism>
<feature type="transmembrane region" description="Helical" evidence="2">
    <location>
        <begin position="53"/>
        <end position="71"/>
    </location>
</feature>
<dbReference type="InterPro" id="IPR039632">
    <property type="entry name" value="TMEM42"/>
</dbReference>
<evidence type="ECO:0000313" key="4">
    <source>
        <dbReference type="Proteomes" id="UP000233524"/>
    </source>
</evidence>
<protein>
    <recommendedName>
        <fullName evidence="5">EamA domain-containing protein</fullName>
    </recommendedName>
</protein>
<accession>A0A2N3N9F2</accession>
<proteinExistence type="predicted"/>
<feature type="transmembrane region" description="Helical" evidence="2">
    <location>
        <begin position="135"/>
        <end position="155"/>
    </location>
</feature>
<keyword evidence="4" id="KW-1185">Reference proteome</keyword>
<dbReference type="AlphaFoldDB" id="A0A2N3N9F2"/>
<dbReference type="OrthoDB" id="5854584at2759"/>
<reference evidence="3 4" key="1">
    <citation type="journal article" date="2017" name="G3 (Bethesda)">
        <title>First Draft Genome Sequence of the Pathogenic Fungus Lomentospora prolificans (Formerly Scedosporium prolificans).</title>
        <authorList>
            <person name="Luo R."/>
            <person name="Zimin A."/>
            <person name="Workman R."/>
            <person name="Fan Y."/>
            <person name="Pertea G."/>
            <person name="Grossman N."/>
            <person name="Wear M.P."/>
            <person name="Jia B."/>
            <person name="Miller H."/>
            <person name="Casadevall A."/>
            <person name="Timp W."/>
            <person name="Zhang S.X."/>
            <person name="Salzberg S.L."/>
        </authorList>
    </citation>
    <scope>NUCLEOTIDE SEQUENCE [LARGE SCALE GENOMIC DNA]</scope>
    <source>
        <strain evidence="3 4">JHH-5317</strain>
    </source>
</reference>
<feature type="region of interest" description="Disordered" evidence="1">
    <location>
        <begin position="185"/>
        <end position="207"/>
    </location>
</feature>
<evidence type="ECO:0000256" key="1">
    <source>
        <dbReference type="SAM" id="MobiDB-lite"/>
    </source>
</evidence>
<keyword evidence="2" id="KW-1133">Transmembrane helix</keyword>
<dbReference type="PANTHER" id="PTHR31965">
    <property type="entry name" value="TRANSMEMBRANE PROTEIN 42"/>
    <property type="match status" value="1"/>
</dbReference>
<dbReference type="SUPFAM" id="SSF103481">
    <property type="entry name" value="Multidrug resistance efflux transporter EmrE"/>
    <property type="match status" value="1"/>
</dbReference>
<feature type="region of interest" description="Disordered" evidence="1">
    <location>
        <begin position="1"/>
        <end position="46"/>
    </location>
</feature>
<name>A0A2N3N9F2_9PEZI</name>
<feature type="transmembrane region" description="Helical" evidence="2">
    <location>
        <begin position="161"/>
        <end position="180"/>
    </location>
</feature>
<feature type="transmembrane region" description="Helical" evidence="2">
    <location>
        <begin position="101"/>
        <end position="123"/>
    </location>
</feature>
<dbReference type="STRING" id="41688.A0A2N3N9F2"/>
<gene>
    <name evidence="3" type="ORF">jhhlp_003615</name>
</gene>
<dbReference type="InParanoid" id="A0A2N3N9F2"/>
<dbReference type="PANTHER" id="PTHR31965:SF1">
    <property type="entry name" value="TRANSMEMBRANE PROTEIN 42"/>
    <property type="match status" value="1"/>
</dbReference>
<keyword evidence="2" id="KW-0812">Transmembrane</keyword>
<evidence type="ECO:0000313" key="3">
    <source>
        <dbReference type="EMBL" id="PKS09002.1"/>
    </source>
</evidence>
<evidence type="ECO:0008006" key="5">
    <source>
        <dbReference type="Google" id="ProtNLM"/>
    </source>
</evidence>
<evidence type="ECO:0000256" key="2">
    <source>
        <dbReference type="SAM" id="Phobius"/>
    </source>
</evidence>
<sequence>MVRRRNPPHSTSSSSTKQPSQRNTMAEDESSVAAGEQQPLLPKDKTVSPTSRWISLAIASGACAAFNGMFAKLTTTGLTSSLAAHIAHALGLTPHLSVVELVIRCTFFGLNLAFNGVMWSLYTSALANGNSTTQVSIMNTSTNFMITAFLGFAIFSEALPPLWWAGAALLVAGNVILGWAESASENKDGKAVPNGESTNGVLSEEET</sequence>
<keyword evidence="2" id="KW-0472">Membrane</keyword>
<dbReference type="EMBL" id="NLAX01000010">
    <property type="protein sequence ID" value="PKS09002.1"/>
    <property type="molecule type" value="Genomic_DNA"/>
</dbReference>
<dbReference type="Proteomes" id="UP000233524">
    <property type="component" value="Unassembled WGS sequence"/>
</dbReference>